<dbReference type="OrthoDB" id="10011262at2759"/>
<reference evidence="8" key="1">
    <citation type="submission" date="2014-09" db="EMBL/GenBank/DDBJ databases">
        <authorList>
            <person name="Aslett A.Martin."/>
        </authorList>
    </citation>
    <scope>NUCLEOTIDE SEQUENCE</scope>
    <source>
        <strain evidence="8">ED321 Heterogonic</strain>
    </source>
</reference>
<dbReference type="WormBase" id="SRAE_1000086600">
    <property type="protein sequence ID" value="SRP06654"/>
    <property type="gene ID" value="WBGene00257466"/>
</dbReference>
<keyword evidence="2 5" id="KW-0812">Transmembrane</keyword>
<keyword evidence="5" id="KW-0807">Transducer</keyword>
<evidence type="ECO:0000259" key="7">
    <source>
        <dbReference type="PROSITE" id="PS50262"/>
    </source>
</evidence>
<evidence type="ECO:0000256" key="5">
    <source>
        <dbReference type="RuleBase" id="RU000688"/>
    </source>
</evidence>
<dbReference type="GeneID" id="36374961"/>
<feature type="transmembrane region" description="Helical" evidence="6">
    <location>
        <begin position="174"/>
        <end position="194"/>
    </location>
</feature>
<proteinExistence type="inferred from homology"/>
<dbReference type="WBParaSite" id="SRAE_1000086600.1">
    <property type="protein sequence ID" value="SRAE_1000086600.1"/>
    <property type="gene ID" value="WBGene00257466"/>
</dbReference>
<dbReference type="EMBL" id="LN609528">
    <property type="protein sequence ID" value="CEF62596.1"/>
    <property type="molecule type" value="Genomic_DNA"/>
</dbReference>
<dbReference type="InterPro" id="IPR017452">
    <property type="entry name" value="GPCR_Rhodpsn_7TM"/>
</dbReference>
<feature type="domain" description="G-protein coupled receptors family 1 profile" evidence="7">
    <location>
        <begin position="67"/>
        <end position="331"/>
    </location>
</feature>
<feature type="transmembrane region" description="Helical" evidence="6">
    <location>
        <begin position="275"/>
        <end position="295"/>
    </location>
</feature>
<keyword evidence="4 6" id="KW-0472">Membrane</keyword>
<comment type="similarity">
    <text evidence="5">Belongs to the G-protein coupled receptor 1 family.</text>
</comment>
<accession>A0A090KYT2</accession>
<dbReference type="CTD" id="36374961"/>
<dbReference type="SMART" id="SM01381">
    <property type="entry name" value="7TM_GPCR_Srsx"/>
    <property type="match status" value="1"/>
</dbReference>
<dbReference type="PANTHER" id="PTHR47323:SF6">
    <property type="entry name" value="G-PROTEIN COUPLED RECEPTORS FAMILY 1 PROFILE DOMAIN-CONTAINING PROTEIN"/>
    <property type="match status" value="1"/>
</dbReference>
<evidence type="ECO:0000256" key="2">
    <source>
        <dbReference type="ARBA" id="ARBA00022692"/>
    </source>
</evidence>
<dbReference type="Pfam" id="PF00001">
    <property type="entry name" value="7tm_1"/>
    <property type="match status" value="1"/>
</dbReference>
<dbReference type="PANTHER" id="PTHR47323">
    <property type="entry name" value="FMRFAMIDE PEPTIDE RECEPTOR FAMILY-RELATED"/>
    <property type="match status" value="1"/>
</dbReference>
<comment type="subcellular location">
    <subcellularLocation>
        <location evidence="1">Membrane</location>
    </subcellularLocation>
</comment>
<dbReference type="InterPro" id="IPR053352">
    <property type="entry name" value="FMRFamide_rcpt"/>
</dbReference>
<sequence>MVLDIMALNDTTANDKYLEFFDDNNLVTSESLLTESVKSMEDEAWVHTGKVVLSIICFVMCIIGVITNTFSIIIYTSVNFRKRSINILLTGMSASDLVVCLLAVPVFIGTELPTLFPKIELPPKILAYCIVYLYPITIMAGCMSVWMLVSITVDRYLAVCHPFMVRVYCTINRAKITVVVITIVTIAFNFVRFWEFDIAEPSEETGGFAFKKLLRADPIFMLVYQNIAYIISQYLLPLFVLCLLNLEVAKTILKATEQRRELVSSVKTEHQTAKMMIFVVIVFIFCYTFGIFLNLLEHLYREIFDTTIGYMLNDINNILVVFNSSSNFIFYVKYSTRYRAKLRELIGYCFLCSSNSKNIYSEGKNIGKKITNVGYSVVNQGNVPNSPTCYKKDENVRVMDNSLLEEQIIN</sequence>
<feature type="transmembrane region" description="Helical" evidence="6">
    <location>
        <begin position="315"/>
        <end position="334"/>
    </location>
</feature>
<dbReference type="PROSITE" id="PS00237">
    <property type="entry name" value="G_PROTEIN_RECEP_F1_1"/>
    <property type="match status" value="1"/>
</dbReference>
<dbReference type="Gene3D" id="1.20.1070.10">
    <property type="entry name" value="Rhodopsin 7-helix transmembrane proteins"/>
    <property type="match status" value="1"/>
</dbReference>
<evidence type="ECO:0000313" key="8">
    <source>
        <dbReference type="EMBL" id="CEF62596.1"/>
    </source>
</evidence>
<keyword evidence="5 8" id="KW-0675">Receptor</keyword>
<feature type="transmembrane region" description="Helical" evidence="6">
    <location>
        <begin position="227"/>
        <end position="246"/>
    </location>
</feature>
<name>A0A090KYT2_STRRB</name>
<dbReference type="Proteomes" id="UP000035682">
    <property type="component" value="Unplaced"/>
</dbReference>
<dbReference type="GO" id="GO:0016020">
    <property type="term" value="C:membrane"/>
    <property type="evidence" value="ECO:0007669"/>
    <property type="project" value="UniProtKB-SubCell"/>
</dbReference>
<dbReference type="CDD" id="cd14978">
    <property type="entry name" value="7tmA_FMRFamide_R-like"/>
    <property type="match status" value="1"/>
</dbReference>
<keyword evidence="3 6" id="KW-1133">Transmembrane helix</keyword>
<dbReference type="RefSeq" id="XP_024501798.1">
    <property type="nucleotide sequence ID" value="XM_024647751.1"/>
</dbReference>
<reference evidence="10" key="3">
    <citation type="submission" date="2020-12" db="UniProtKB">
        <authorList>
            <consortium name="WormBaseParasite"/>
        </authorList>
    </citation>
    <scope>IDENTIFICATION</scope>
</reference>
<protein>
    <submittedName>
        <fullName evidence="8 10">FMRFamide receptor</fullName>
    </submittedName>
</protein>
<keyword evidence="5" id="KW-0297">G-protein coupled receptor</keyword>
<organism evidence="8">
    <name type="scientific">Strongyloides ratti</name>
    <name type="common">Parasitic roundworm</name>
    <dbReference type="NCBI Taxonomy" id="34506"/>
    <lineage>
        <taxon>Eukaryota</taxon>
        <taxon>Metazoa</taxon>
        <taxon>Ecdysozoa</taxon>
        <taxon>Nematoda</taxon>
        <taxon>Chromadorea</taxon>
        <taxon>Rhabditida</taxon>
        <taxon>Tylenchina</taxon>
        <taxon>Panagrolaimomorpha</taxon>
        <taxon>Strongyloidoidea</taxon>
        <taxon>Strongyloididae</taxon>
        <taxon>Strongyloides</taxon>
    </lineage>
</organism>
<evidence type="ECO:0000313" key="9">
    <source>
        <dbReference type="Proteomes" id="UP000035682"/>
    </source>
</evidence>
<evidence type="ECO:0000313" key="11">
    <source>
        <dbReference type="WormBase" id="SRAE_1000086600"/>
    </source>
</evidence>
<dbReference type="PRINTS" id="PR00237">
    <property type="entry name" value="GPCRRHODOPSN"/>
</dbReference>
<evidence type="ECO:0000313" key="10">
    <source>
        <dbReference type="WBParaSite" id="SRAE_1000086600.1"/>
    </source>
</evidence>
<dbReference type="SUPFAM" id="SSF81321">
    <property type="entry name" value="Family A G protein-coupled receptor-like"/>
    <property type="match status" value="1"/>
</dbReference>
<feature type="transmembrane region" description="Helical" evidence="6">
    <location>
        <begin position="125"/>
        <end position="153"/>
    </location>
</feature>
<reference evidence="9" key="2">
    <citation type="submission" date="2014-09" db="EMBL/GenBank/DDBJ databases">
        <authorList>
            <person name="Martin A.A."/>
        </authorList>
    </citation>
    <scope>NUCLEOTIDE SEQUENCE</scope>
    <source>
        <strain evidence="9">ED321</strain>
    </source>
</reference>
<dbReference type="AlphaFoldDB" id="A0A090KYT2"/>
<evidence type="ECO:0000256" key="6">
    <source>
        <dbReference type="SAM" id="Phobius"/>
    </source>
</evidence>
<keyword evidence="9" id="KW-1185">Reference proteome</keyword>
<evidence type="ECO:0000256" key="4">
    <source>
        <dbReference type="ARBA" id="ARBA00023136"/>
    </source>
</evidence>
<dbReference type="InterPro" id="IPR000276">
    <property type="entry name" value="GPCR_Rhodpsn"/>
</dbReference>
<dbReference type="OMA" id="YPITIMA"/>
<dbReference type="GO" id="GO:0004930">
    <property type="term" value="F:G protein-coupled receptor activity"/>
    <property type="evidence" value="ECO:0007669"/>
    <property type="project" value="UniProtKB-KW"/>
</dbReference>
<gene>
    <name evidence="8 10 11" type="ORF">SRAE_1000086600</name>
</gene>
<feature type="transmembrane region" description="Helical" evidence="6">
    <location>
        <begin position="51"/>
        <end position="75"/>
    </location>
</feature>
<feature type="transmembrane region" description="Helical" evidence="6">
    <location>
        <begin position="87"/>
        <end position="110"/>
    </location>
</feature>
<dbReference type="STRING" id="34506.A0A090KYT2"/>
<evidence type="ECO:0000256" key="1">
    <source>
        <dbReference type="ARBA" id="ARBA00004370"/>
    </source>
</evidence>
<evidence type="ECO:0000256" key="3">
    <source>
        <dbReference type="ARBA" id="ARBA00022989"/>
    </source>
</evidence>
<dbReference type="PROSITE" id="PS50262">
    <property type="entry name" value="G_PROTEIN_RECEP_F1_2"/>
    <property type="match status" value="1"/>
</dbReference>